<dbReference type="GO" id="GO:1990234">
    <property type="term" value="C:transferase complex"/>
    <property type="evidence" value="ECO:0007669"/>
    <property type="project" value="UniProtKB-ARBA"/>
</dbReference>
<evidence type="ECO:0000259" key="9">
    <source>
        <dbReference type="PROSITE" id="PS50011"/>
    </source>
</evidence>
<accession>X0KUD2</accession>
<feature type="repeat" description="WD" evidence="7">
    <location>
        <begin position="474"/>
        <end position="504"/>
    </location>
</feature>
<dbReference type="PROSITE" id="PS50082">
    <property type="entry name" value="WD_REPEATS_2"/>
    <property type="match status" value="4"/>
</dbReference>
<feature type="repeat" description="WD" evidence="7">
    <location>
        <begin position="347"/>
        <end position="388"/>
    </location>
</feature>
<dbReference type="PANTHER" id="PTHR22847">
    <property type="entry name" value="WD40 REPEAT PROTEIN"/>
    <property type="match status" value="1"/>
</dbReference>
<dbReference type="PROSITE" id="PS50011">
    <property type="entry name" value="PROTEIN_KINASE_DOM"/>
    <property type="match status" value="1"/>
</dbReference>
<name>X0KUD2_FUSOX</name>
<dbReference type="InterPro" id="IPR015943">
    <property type="entry name" value="WD40/YVTN_repeat-like_dom_sf"/>
</dbReference>
<proteinExistence type="inferred from homology"/>
<dbReference type="CDD" id="cd00200">
    <property type="entry name" value="WD40"/>
    <property type="match status" value="1"/>
</dbReference>
<feature type="repeat" description="WD" evidence="7">
    <location>
        <begin position="264"/>
        <end position="305"/>
    </location>
</feature>
<feature type="region of interest" description="Disordered" evidence="8">
    <location>
        <begin position="112"/>
        <end position="169"/>
    </location>
</feature>
<dbReference type="SMART" id="SM00320">
    <property type="entry name" value="WD40"/>
    <property type="match status" value="7"/>
</dbReference>
<keyword evidence="1 7" id="KW-0853">WD repeat</keyword>
<protein>
    <recommendedName>
        <fullName evidence="5">Mitochondrial division protein 1</fullName>
    </recommendedName>
</protein>
<dbReference type="PROSITE" id="PS00678">
    <property type="entry name" value="WD_REPEATS_1"/>
    <property type="match status" value="1"/>
</dbReference>
<dbReference type="InterPro" id="IPR019775">
    <property type="entry name" value="WD40_repeat_CS"/>
</dbReference>
<dbReference type="PROSITE" id="PS50294">
    <property type="entry name" value="WD_REPEATS_REGION"/>
    <property type="match status" value="3"/>
</dbReference>
<evidence type="ECO:0000256" key="3">
    <source>
        <dbReference type="ARBA" id="ARBA00023054"/>
    </source>
</evidence>
<dbReference type="Gene3D" id="1.10.510.10">
    <property type="entry name" value="Transferase(Phosphotransferase) domain 1"/>
    <property type="match status" value="1"/>
</dbReference>
<dbReference type="Pfam" id="PF00069">
    <property type="entry name" value="Pkinase"/>
    <property type="match status" value="1"/>
</dbReference>
<dbReference type="GO" id="GO:0004672">
    <property type="term" value="F:protein kinase activity"/>
    <property type="evidence" value="ECO:0007669"/>
    <property type="project" value="InterPro"/>
</dbReference>
<feature type="domain" description="Protein kinase" evidence="9">
    <location>
        <begin position="1"/>
        <end position="103"/>
    </location>
</feature>
<dbReference type="InterPro" id="IPR000719">
    <property type="entry name" value="Prot_kinase_dom"/>
</dbReference>
<keyword evidence="3" id="KW-0175">Coiled coil</keyword>
<evidence type="ECO:0000256" key="5">
    <source>
        <dbReference type="ARBA" id="ARBA00039789"/>
    </source>
</evidence>
<dbReference type="InterPro" id="IPR036322">
    <property type="entry name" value="WD40_repeat_dom_sf"/>
</dbReference>
<feature type="compositionally biased region" description="Basic and acidic residues" evidence="8">
    <location>
        <begin position="142"/>
        <end position="151"/>
    </location>
</feature>
<dbReference type="GO" id="GO:0005634">
    <property type="term" value="C:nucleus"/>
    <property type="evidence" value="ECO:0007669"/>
    <property type="project" value="TreeGrafter"/>
</dbReference>
<dbReference type="PRINTS" id="PR00320">
    <property type="entry name" value="GPROTEINBRPT"/>
</dbReference>
<dbReference type="HOGENOM" id="CLU_531043_0_0_1"/>
<dbReference type="PANTHER" id="PTHR22847:SF637">
    <property type="entry name" value="WD REPEAT DOMAIN 5B"/>
    <property type="match status" value="1"/>
</dbReference>
<dbReference type="GO" id="GO:0005524">
    <property type="term" value="F:ATP binding"/>
    <property type="evidence" value="ECO:0007669"/>
    <property type="project" value="InterPro"/>
</dbReference>
<reference evidence="10" key="1">
    <citation type="submission" date="2011-11" db="EMBL/GenBank/DDBJ databases">
        <title>The Genome Sequence of Fusarium oxysporum Cotton.</title>
        <authorList>
            <consortium name="The Broad Institute Genome Sequencing Platform"/>
            <person name="Ma L.-J."/>
            <person name="Gale L.R."/>
            <person name="Schwartz D.C."/>
            <person name="Zhou S."/>
            <person name="Corby-Kistler H."/>
            <person name="Young S.K."/>
            <person name="Zeng Q."/>
            <person name="Gargeya S."/>
            <person name="Fitzgerald M."/>
            <person name="Haas B."/>
            <person name="Abouelleil A."/>
            <person name="Alvarado L."/>
            <person name="Arachchi H.M."/>
            <person name="Berlin A."/>
            <person name="Brown A."/>
            <person name="Chapman S.B."/>
            <person name="Chen Z."/>
            <person name="Dunbar C."/>
            <person name="Freedman E."/>
            <person name="Gearin G."/>
            <person name="Goldberg J."/>
            <person name="Griggs A."/>
            <person name="Gujja S."/>
            <person name="Heiman D."/>
            <person name="Howarth C."/>
            <person name="Larson L."/>
            <person name="Lui A."/>
            <person name="MacDonald P.J.P."/>
            <person name="Montmayeur A."/>
            <person name="Murphy C."/>
            <person name="Neiman D."/>
            <person name="Pearson M."/>
            <person name="Priest M."/>
            <person name="Roberts A."/>
            <person name="Saif S."/>
            <person name="Shea T."/>
            <person name="Shenoy N."/>
            <person name="Sisk P."/>
            <person name="Stolte C."/>
            <person name="Sykes S."/>
            <person name="Wortman J."/>
            <person name="Nusbaum C."/>
            <person name="Birren B."/>
        </authorList>
    </citation>
    <scope>NUCLEOTIDE SEQUENCE [LARGE SCALE GENOMIC DNA]</scope>
    <source>
        <strain evidence="10">25433</strain>
    </source>
</reference>
<dbReference type="SUPFAM" id="SSF50978">
    <property type="entry name" value="WD40 repeat-like"/>
    <property type="match status" value="1"/>
</dbReference>
<dbReference type="InterPro" id="IPR011009">
    <property type="entry name" value="Kinase-like_dom_sf"/>
</dbReference>
<comment type="similarity">
    <text evidence="4">Belongs to the WD repeat MDV1/CAF4 family.</text>
</comment>
<evidence type="ECO:0000256" key="7">
    <source>
        <dbReference type="PROSITE-ProRule" id="PRU00221"/>
    </source>
</evidence>
<reference evidence="10" key="2">
    <citation type="submission" date="2014-03" db="EMBL/GenBank/DDBJ databases">
        <title>The Genome Annotation of Fusarium oxysporum Cotton.</title>
        <authorList>
            <consortium name="The Broad Institute Genomics Platform"/>
            <person name="Ma L.-J."/>
            <person name="Corby-Kistler H."/>
            <person name="Broz K."/>
            <person name="Gale L.R."/>
            <person name="Jonkers W."/>
            <person name="O'Donnell K."/>
            <person name="Ploetz R."/>
            <person name="Steinberg C."/>
            <person name="Schwartz D.C."/>
            <person name="VanEtten H."/>
            <person name="Zhou S."/>
            <person name="Young S.K."/>
            <person name="Zeng Q."/>
            <person name="Gargeya S."/>
            <person name="Fitzgerald M."/>
            <person name="Abouelleil A."/>
            <person name="Alvarado L."/>
            <person name="Chapman S.B."/>
            <person name="Gainer-Dewar J."/>
            <person name="Goldberg J."/>
            <person name="Griggs A."/>
            <person name="Gujja S."/>
            <person name="Hansen M."/>
            <person name="Howarth C."/>
            <person name="Imamovic A."/>
            <person name="Ireland A."/>
            <person name="Larimer J."/>
            <person name="McCowan C."/>
            <person name="Murphy C."/>
            <person name="Pearson M."/>
            <person name="Poon T.W."/>
            <person name="Priest M."/>
            <person name="Roberts A."/>
            <person name="Saif S."/>
            <person name="Shea T."/>
            <person name="Sykes S."/>
            <person name="Wortman J."/>
            <person name="Nusbaum C."/>
            <person name="Birren B."/>
        </authorList>
    </citation>
    <scope>NUCLEOTIDE SEQUENCE</scope>
    <source>
        <strain evidence="10">25433</strain>
    </source>
</reference>
<organism evidence="10">
    <name type="scientific">Fusarium oxysporum f. sp. vasinfectum 25433</name>
    <dbReference type="NCBI Taxonomy" id="1089449"/>
    <lineage>
        <taxon>Eukaryota</taxon>
        <taxon>Fungi</taxon>
        <taxon>Dikarya</taxon>
        <taxon>Ascomycota</taxon>
        <taxon>Pezizomycotina</taxon>
        <taxon>Sordariomycetes</taxon>
        <taxon>Hypocreomycetidae</taxon>
        <taxon>Hypocreales</taxon>
        <taxon>Nectriaceae</taxon>
        <taxon>Fusarium</taxon>
        <taxon>Fusarium oxysporum species complex</taxon>
    </lineage>
</organism>
<keyword evidence="2" id="KW-0677">Repeat</keyword>
<evidence type="ECO:0000256" key="1">
    <source>
        <dbReference type="ARBA" id="ARBA00022574"/>
    </source>
</evidence>
<evidence type="ECO:0000256" key="4">
    <source>
        <dbReference type="ARBA" id="ARBA00038415"/>
    </source>
</evidence>
<dbReference type="InterPro" id="IPR020472">
    <property type="entry name" value="WD40_PAC1"/>
</dbReference>
<gene>
    <name evidence="10" type="ORF">FOTG_19112</name>
</gene>
<evidence type="ECO:0000256" key="2">
    <source>
        <dbReference type="ARBA" id="ARBA00022737"/>
    </source>
</evidence>
<dbReference type="InterPro" id="IPR001680">
    <property type="entry name" value="WD40_rpt"/>
</dbReference>
<evidence type="ECO:0000256" key="8">
    <source>
        <dbReference type="SAM" id="MobiDB-lite"/>
    </source>
</evidence>
<evidence type="ECO:0000313" key="10">
    <source>
        <dbReference type="EMBL" id="EXM12387.1"/>
    </source>
</evidence>
<feature type="repeat" description="WD" evidence="7">
    <location>
        <begin position="305"/>
        <end position="346"/>
    </location>
</feature>
<dbReference type="Pfam" id="PF00400">
    <property type="entry name" value="WD40"/>
    <property type="match status" value="6"/>
</dbReference>
<evidence type="ECO:0000256" key="6">
    <source>
        <dbReference type="ARBA" id="ARBA00043913"/>
    </source>
</evidence>
<dbReference type="Proteomes" id="UP000030701">
    <property type="component" value="Unassembled WGS sequence"/>
</dbReference>
<dbReference type="EMBL" id="KK035604">
    <property type="protein sequence ID" value="EXM12387.1"/>
    <property type="molecule type" value="Genomic_DNA"/>
</dbReference>
<sequence length="513" mass="56082">MSTVIGTAEYMAPELLKILPGVNYPADLWAVGAMVFRLLTKDPFLSDRMALINYCTEPDKLFPRKPLEMCKVSQDGQIFIQALMRPEPEERPDSRAALNHAWIRPCMPISQASSDESLATPSGRSSSEEERGLTTQVVYRDTGYEDTKPDSQRFAGFEGSSNQASTREDIGAKTTRKACTFTYSVKAGTLTATPLLEVLPHGQMLRHESDDIDLSWDHCLWKFDDFGWVTSLAFSNDSKFVASGTSEGIIEVRNAFTDRLIQRLEGHDMRVYSVAFSNDSKIIASGSADEMMKIWDVATGCEVQRLKHRGWVYSIAFSNDSKLIASGSGDRTIRIWNAATRRLVQTLKGHDGAIRSISFSNDSKLIASVSDDDVFKTWDATTGCEIQTVKGPSVSVLPLALSNDWKLVASCSRGDMKVWDATTGRLVQTLKSNDGGVVSGAFSADSKLVALGSSSTNGTIKISDATTGREVQMLKGHNGCITSISFSNDSRLIAVGCGNSLKIWGRSLDTQGQ</sequence>
<comment type="function">
    <text evidence="6">Involved in mitochondrial fission. Acts as an adapter protein required to form mitochondrial fission complexes. Formation of these complexes is required to promote constriction and fission of the mitochondrial compartment at a late step in mitochondrial division.</text>
</comment>
<dbReference type="SUPFAM" id="SSF56112">
    <property type="entry name" value="Protein kinase-like (PK-like)"/>
    <property type="match status" value="1"/>
</dbReference>
<dbReference type="AlphaFoldDB" id="X0KUD2"/>
<dbReference type="Gene3D" id="2.130.10.10">
    <property type="entry name" value="YVTN repeat-like/Quinoprotein amine dehydrogenase"/>
    <property type="match status" value="2"/>
</dbReference>